<feature type="coiled-coil region" evidence="1">
    <location>
        <begin position="137"/>
        <end position="175"/>
    </location>
</feature>
<comment type="caution">
    <text evidence="3">The sequence shown here is derived from an EMBL/GenBank/DDBJ whole genome shotgun (WGS) entry which is preliminary data.</text>
</comment>
<proteinExistence type="predicted"/>
<dbReference type="Proteomes" id="UP001346149">
    <property type="component" value="Unassembled WGS sequence"/>
</dbReference>
<evidence type="ECO:0000256" key="2">
    <source>
        <dbReference type="SAM" id="MobiDB-lite"/>
    </source>
</evidence>
<gene>
    <name evidence="3" type="ORF">SAY86_008519</name>
</gene>
<keyword evidence="4" id="KW-1185">Reference proteome</keyword>
<keyword evidence="1" id="KW-0175">Coiled coil</keyword>
<reference evidence="3 4" key="1">
    <citation type="journal article" date="2023" name="Hortic Res">
        <title>Pangenome of water caltrop reveals structural variations and asymmetric subgenome divergence after allopolyploidization.</title>
        <authorList>
            <person name="Zhang X."/>
            <person name="Chen Y."/>
            <person name="Wang L."/>
            <person name="Yuan Y."/>
            <person name="Fang M."/>
            <person name="Shi L."/>
            <person name="Lu R."/>
            <person name="Comes H.P."/>
            <person name="Ma Y."/>
            <person name="Chen Y."/>
            <person name="Huang G."/>
            <person name="Zhou Y."/>
            <person name="Zheng Z."/>
            <person name="Qiu Y."/>
        </authorList>
    </citation>
    <scope>NUCLEOTIDE SEQUENCE [LARGE SCALE GENOMIC DNA]</scope>
    <source>
        <strain evidence="3">F231</strain>
    </source>
</reference>
<evidence type="ECO:0000313" key="4">
    <source>
        <dbReference type="Proteomes" id="UP001346149"/>
    </source>
</evidence>
<feature type="compositionally biased region" description="Basic residues" evidence="2">
    <location>
        <begin position="332"/>
        <end position="342"/>
    </location>
</feature>
<protein>
    <submittedName>
        <fullName evidence="3">Uncharacterized protein</fullName>
    </submittedName>
</protein>
<sequence>MNCSASAALGFPVDSYTSKNILGIPLRPTRWLASVRGLFSGNDPELLMNLMAEGVIRQTWTENRICSHRQLYEFSQWIKTKEGREQYTFIQHRAKLDRMRPPDFTVADYALVKLGTQILADLSDARMKTRAAWDPQIEASQREEEDVDYQIKAAQKEVNRLRQAHEEDVARVEREFGPLANYPTMGEIELNKAVIAAYREETLMKNMREVPLDEDLLNALRDRYENVERKRKLLNFLGPEDRRHFVAEYMRKKILMLEKNYADTCAKRIRRTLSVAFPDVVVDIPTGGDAEAAQPDTGGQDNAEQPDAGGDVAGDKGDRQKGKAPVLPGGRNRGRVRGTRWN</sequence>
<dbReference type="AlphaFoldDB" id="A0AAN7QAT8"/>
<name>A0AAN7QAT8_TRANT</name>
<accession>A0AAN7QAT8</accession>
<evidence type="ECO:0000313" key="3">
    <source>
        <dbReference type="EMBL" id="KAK4762751.1"/>
    </source>
</evidence>
<dbReference type="EMBL" id="JAXQNO010000024">
    <property type="protein sequence ID" value="KAK4762751.1"/>
    <property type="molecule type" value="Genomic_DNA"/>
</dbReference>
<feature type="region of interest" description="Disordered" evidence="2">
    <location>
        <begin position="286"/>
        <end position="342"/>
    </location>
</feature>
<organism evidence="3 4">
    <name type="scientific">Trapa natans</name>
    <name type="common">Water chestnut</name>
    <dbReference type="NCBI Taxonomy" id="22666"/>
    <lineage>
        <taxon>Eukaryota</taxon>
        <taxon>Viridiplantae</taxon>
        <taxon>Streptophyta</taxon>
        <taxon>Embryophyta</taxon>
        <taxon>Tracheophyta</taxon>
        <taxon>Spermatophyta</taxon>
        <taxon>Magnoliopsida</taxon>
        <taxon>eudicotyledons</taxon>
        <taxon>Gunneridae</taxon>
        <taxon>Pentapetalae</taxon>
        <taxon>rosids</taxon>
        <taxon>malvids</taxon>
        <taxon>Myrtales</taxon>
        <taxon>Lythraceae</taxon>
        <taxon>Trapa</taxon>
    </lineage>
</organism>
<evidence type="ECO:0000256" key="1">
    <source>
        <dbReference type="SAM" id="Coils"/>
    </source>
</evidence>